<dbReference type="InterPro" id="IPR043128">
    <property type="entry name" value="Rev_trsase/Diguanyl_cyclase"/>
</dbReference>
<evidence type="ECO:0000313" key="4">
    <source>
        <dbReference type="EMBL" id="MBE9254021.1"/>
    </source>
</evidence>
<dbReference type="InterPro" id="IPR050469">
    <property type="entry name" value="Diguanylate_Cyclase"/>
</dbReference>
<evidence type="ECO:0000256" key="1">
    <source>
        <dbReference type="PROSITE-ProRule" id="PRU00169"/>
    </source>
</evidence>
<name>A0ABR9VSK4_9SYNC</name>
<dbReference type="PROSITE" id="PS50110">
    <property type="entry name" value="RESPONSE_REGULATORY"/>
    <property type="match status" value="1"/>
</dbReference>
<dbReference type="SMART" id="SM00267">
    <property type="entry name" value="GGDEF"/>
    <property type="match status" value="1"/>
</dbReference>
<dbReference type="EMBL" id="JADEVV010000022">
    <property type="protein sequence ID" value="MBE9254021.1"/>
    <property type="molecule type" value="Genomic_DNA"/>
</dbReference>
<protein>
    <submittedName>
        <fullName evidence="4">PleD family two-component system response regulator</fullName>
    </submittedName>
</protein>
<evidence type="ECO:0000313" key="5">
    <source>
        <dbReference type="Proteomes" id="UP000658720"/>
    </source>
</evidence>
<dbReference type="Pfam" id="PF00990">
    <property type="entry name" value="GGDEF"/>
    <property type="match status" value="1"/>
</dbReference>
<gene>
    <name evidence="4" type="ORF">IQ217_09240</name>
</gene>
<comment type="caution">
    <text evidence="4">The sequence shown here is derived from an EMBL/GenBank/DDBJ whole genome shotgun (WGS) entry which is preliminary data.</text>
</comment>
<feature type="domain" description="GGDEF" evidence="3">
    <location>
        <begin position="179"/>
        <end position="316"/>
    </location>
</feature>
<dbReference type="PROSITE" id="PS50887">
    <property type="entry name" value="GGDEF"/>
    <property type="match status" value="1"/>
</dbReference>
<dbReference type="SUPFAM" id="SSF52172">
    <property type="entry name" value="CheY-like"/>
    <property type="match status" value="1"/>
</dbReference>
<feature type="modified residue" description="4-aspartylphosphate" evidence="1">
    <location>
        <position position="62"/>
    </location>
</feature>
<dbReference type="Gene3D" id="3.30.70.270">
    <property type="match status" value="1"/>
</dbReference>
<feature type="domain" description="Response regulatory" evidence="2">
    <location>
        <begin position="13"/>
        <end position="129"/>
    </location>
</feature>
<evidence type="ECO:0000259" key="2">
    <source>
        <dbReference type="PROSITE" id="PS50110"/>
    </source>
</evidence>
<dbReference type="Pfam" id="PF00072">
    <property type="entry name" value="Response_reg"/>
    <property type="match status" value="1"/>
</dbReference>
<keyword evidence="5" id="KW-1185">Reference proteome</keyword>
<sequence length="322" mass="36216">MNLPKPTETPAANILVVDDDGFMRMQLRVYLQKEGHRVELAENGEEALAKFAEIKPEVVLMDALMPVMDGFACCQTLMKNYQNPSPLVLMITGLDDETSVDRAFEAGAIDYVTKPIHWAVLRQRVKRLLYQSRLQHQLESANQMLERLAKIDQLTQLANRHQLDLFLNTEWPEAIREQYPFSILLCDIDYFKNYNDHYGHQGGDDCLQQVAKALSRVVHRPKDLAARYGGEEFLMALPNTDLEGAIHIGENIQAEIARLAIPHARSAIANHVTLSIGCASTIPCLGSSWEQLVAAADKYLYEAKAQGRNRLVSGRWGEEAMG</sequence>
<dbReference type="SMART" id="SM00448">
    <property type="entry name" value="REC"/>
    <property type="match status" value="1"/>
</dbReference>
<dbReference type="InterPro" id="IPR000160">
    <property type="entry name" value="GGDEF_dom"/>
</dbReference>
<keyword evidence="1" id="KW-0597">Phosphoprotein</keyword>
<dbReference type="InterPro" id="IPR011006">
    <property type="entry name" value="CheY-like_superfamily"/>
</dbReference>
<dbReference type="InterPro" id="IPR001789">
    <property type="entry name" value="Sig_transdc_resp-reg_receiver"/>
</dbReference>
<dbReference type="RefSeq" id="WP_194019716.1">
    <property type="nucleotide sequence ID" value="NZ_JADEVV010000022.1"/>
</dbReference>
<dbReference type="Proteomes" id="UP000658720">
    <property type="component" value="Unassembled WGS sequence"/>
</dbReference>
<dbReference type="CDD" id="cd01949">
    <property type="entry name" value="GGDEF"/>
    <property type="match status" value="1"/>
</dbReference>
<accession>A0ABR9VSK4</accession>
<dbReference type="NCBIfam" id="TIGR00254">
    <property type="entry name" value="GGDEF"/>
    <property type="match status" value="1"/>
</dbReference>
<organism evidence="4 5">
    <name type="scientific">Synechocystis salina LEGE 00031</name>
    <dbReference type="NCBI Taxonomy" id="1828736"/>
    <lineage>
        <taxon>Bacteria</taxon>
        <taxon>Bacillati</taxon>
        <taxon>Cyanobacteriota</taxon>
        <taxon>Cyanophyceae</taxon>
        <taxon>Synechococcales</taxon>
        <taxon>Merismopediaceae</taxon>
        <taxon>Synechocystis</taxon>
    </lineage>
</organism>
<proteinExistence type="predicted"/>
<dbReference type="Gene3D" id="3.40.50.2300">
    <property type="match status" value="1"/>
</dbReference>
<dbReference type="SUPFAM" id="SSF55073">
    <property type="entry name" value="Nucleotide cyclase"/>
    <property type="match status" value="1"/>
</dbReference>
<reference evidence="4 5" key="1">
    <citation type="submission" date="2020-10" db="EMBL/GenBank/DDBJ databases">
        <authorList>
            <person name="Castelo-Branco R."/>
            <person name="Eusebio N."/>
            <person name="Adriana R."/>
            <person name="Vieira A."/>
            <person name="Brugerolle De Fraissinette N."/>
            <person name="Rezende De Castro R."/>
            <person name="Schneider M.P."/>
            <person name="Vasconcelos V."/>
            <person name="Leao P.N."/>
        </authorList>
    </citation>
    <scope>NUCLEOTIDE SEQUENCE [LARGE SCALE GENOMIC DNA]</scope>
    <source>
        <strain evidence="4 5">LEGE 00031</strain>
    </source>
</reference>
<evidence type="ECO:0000259" key="3">
    <source>
        <dbReference type="PROSITE" id="PS50887"/>
    </source>
</evidence>
<dbReference type="PANTHER" id="PTHR45138">
    <property type="entry name" value="REGULATORY COMPONENTS OF SENSORY TRANSDUCTION SYSTEM"/>
    <property type="match status" value="1"/>
</dbReference>
<dbReference type="InterPro" id="IPR029787">
    <property type="entry name" value="Nucleotide_cyclase"/>
</dbReference>
<dbReference type="PANTHER" id="PTHR45138:SF9">
    <property type="entry name" value="DIGUANYLATE CYCLASE DGCM-RELATED"/>
    <property type="match status" value="1"/>
</dbReference>